<dbReference type="InterPro" id="IPR000719">
    <property type="entry name" value="Prot_kinase_dom"/>
</dbReference>
<dbReference type="HOGENOM" id="CLU_044121_2_1_1"/>
<dbReference type="PANTHER" id="PTHR44167:SF24">
    <property type="entry name" value="SERINE_THREONINE-PROTEIN KINASE CHK2"/>
    <property type="match status" value="1"/>
</dbReference>
<dbReference type="Gene3D" id="1.10.510.10">
    <property type="entry name" value="Transferase(Phosphotransferase) domain 1"/>
    <property type="match status" value="1"/>
</dbReference>
<name>A0A067SVT8_GALM3</name>
<accession>A0A067SVT8</accession>
<feature type="domain" description="Protein kinase" evidence="1">
    <location>
        <begin position="55"/>
        <end position="325"/>
    </location>
</feature>
<dbReference type="Proteomes" id="UP000027222">
    <property type="component" value="Unassembled WGS sequence"/>
</dbReference>
<sequence length="372" mass="42934">MAADTPDASTSLNELLGGEIFWRDNYTWLNEQGYQLRRRFSPDWVPSWKGTRKNRRDCEDGGNLVNMQINDAIHIPTGSRVALKRINTTEHPFEEDIMRHLSSEPLSKDPRNHCVPLLDVLRPPPKDATDPDVRIILVMPFMRAFDSPIFDTFGEAIECIRQLLEGLQFLHENHVAHRDLKFNNYMIAPDTMFPDGYHPLRTLLKPDLSGPAKFYTRTQRPSKYFLIDFGFSRLYDASNTSPLEITFVIGSEDYATELQNPFVTDIYYLGELIRQVFLDGHPISTSIRGYRGFEFLRPLVNDMMQTDPAKRPKIDEVVKRFDDIANGLTTWKLRSRTSSRRANIFQDFGHFVAHWSRKIVFVAKGTPAVPHS</sequence>
<reference evidence="3" key="1">
    <citation type="journal article" date="2014" name="Proc. Natl. Acad. Sci. U.S.A.">
        <title>Extensive sampling of basidiomycete genomes demonstrates inadequacy of the white-rot/brown-rot paradigm for wood decay fungi.</title>
        <authorList>
            <person name="Riley R."/>
            <person name="Salamov A.A."/>
            <person name="Brown D.W."/>
            <person name="Nagy L.G."/>
            <person name="Floudas D."/>
            <person name="Held B.W."/>
            <person name="Levasseur A."/>
            <person name="Lombard V."/>
            <person name="Morin E."/>
            <person name="Otillar R."/>
            <person name="Lindquist E.A."/>
            <person name="Sun H."/>
            <person name="LaButti K.M."/>
            <person name="Schmutz J."/>
            <person name="Jabbour D."/>
            <person name="Luo H."/>
            <person name="Baker S.E."/>
            <person name="Pisabarro A.G."/>
            <person name="Walton J.D."/>
            <person name="Blanchette R.A."/>
            <person name="Henrissat B."/>
            <person name="Martin F."/>
            <person name="Cullen D."/>
            <person name="Hibbett D.S."/>
            <person name="Grigoriev I.V."/>
        </authorList>
    </citation>
    <scope>NUCLEOTIDE SEQUENCE [LARGE SCALE GENOMIC DNA]</scope>
    <source>
        <strain evidence="3">CBS 339.88</strain>
    </source>
</reference>
<dbReference type="STRING" id="685588.A0A067SVT8"/>
<dbReference type="InterPro" id="IPR011009">
    <property type="entry name" value="Kinase-like_dom_sf"/>
</dbReference>
<dbReference type="GO" id="GO:0005524">
    <property type="term" value="F:ATP binding"/>
    <property type="evidence" value="ECO:0007669"/>
    <property type="project" value="InterPro"/>
</dbReference>
<dbReference type="EMBL" id="KL142391">
    <property type="protein sequence ID" value="KDR71819.1"/>
    <property type="molecule type" value="Genomic_DNA"/>
</dbReference>
<proteinExistence type="predicted"/>
<gene>
    <name evidence="2" type="ORF">GALMADRAFT_126764</name>
</gene>
<evidence type="ECO:0000259" key="1">
    <source>
        <dbReference type="PROSITE" id="PS50011"/>
    </source>
</evidence>
<dbReference type="PROSITE" id="PS50011">
    <property type="entry name" value="PROTEIN_KINASE_DOM"/>
    <property type="match status" value="1"/>
</dbReference>
<evidence type="ECO:0000313" key="2">
    <source>
        <dbReference type="EMBL" id="KDR71819.1"/>
    </source>
</evidence>
<dbReference type="InterPro" id="IPR008271">
    <property type="entry name" value="Ser/Thr_kinase_AS"/>
</dbReference>
<evidence type="ECO:0000313" key="3">
    <source>
        <dbReference type="Proteomes" id="UP000027222"/>
    </source>
</evidence>
<dbReference type="AlphaFoldDB" id="A0A067SVT8"/>
<dbReference type="Pfam" id="PF00069">
    <property type="entry name" value="Pkinase"/>
    <property type="match status" value="1"/>
</dbReference>
<dbReference type="PROSITE" id="PS00108">
    <property type="entry name" value="PROTEIN_KINASE_ST"/>
    <property type="match status" value="1"/>
</dbReference>
<dbReference type="OrthoDB" id="5987198at2759"/>
<dbReference type="GO" id="GO:0004672">
    <property type="term" value="F:protein kinase activity"/>
    <property type="evidence" value="ECO:0007669"/>
    <property type="project" value="InterPro"/>
</dbReference>
<dbReference type="SMART" id="SM00220">
    <property type="entry name" value="S_TKc"/>
    <property type="match status" value="1"/>
</dbReference>
<dbReference type="SUPFAM" id="SSF56112">
    <property type="entry name" value="Protein kinase-like (PK-like)"/>
    <property type="match status" value="1"/>
</dbReference>
<keyword evidence="3" id="KW-1185">Reference proteome</keyword>
<protein>
    <recommendedName>
        <fullName evidence="1">Protein kinase domain-containing protein</fullName>
    </recommendedName>
</protein>
<organism evidence="2 3">
    <name type="scientific">Galerina marginata (strain CBS 339.88)</name>
    <dbReference type="NCBI Taxonomy" id="685588"/>
    <lineage>
        <taxon>Eukaryota</taxon>
        <taxon>Fungi</taxon>
        <taxon>Dikarya</taxon>
        <taxon>Basidiomycota</taxon>
        <taxon>Agaricomycotina</taxon>
        <taxon>Agaricomycetes</taxon>
        <taxon>Agaricomycetidae</taxon>
        <taxon>Agaricales</taxon>
        <taxon>Agaricineae</taxon>
        <taxon>Strophariaceae</taxon>
        <taxon>Galerina</taxon>
    </lineage>
</organism>
<dbReference type="PANTHER" id="PTHR44167">
    <property type="entry name" value="OVARIAN-SPECIFIC SERINE/THREONINE-PROTEIN KINASE LOK-RELATED"/>
    <property type="match status" value="1"/>
</dbReference>